<dbReference type="GO" id="GO:0005737">
    <property type="term" value="C:cytoplasm"/>
    <property type="evidence" value="ECO:0007669"/>
    <property type="project" value="TreeGrafter"/>
</dbReference>
<dbReference type="InterPro" id="IPR011021">
    <property type="entry name" value="Arrestin-like_N"/>
</dbReference>
<sequence length="392" mass="43929">MAPNSDVHPPTFVLDFQDHSVRVAGDYVAGRVELNLARAQDEGVESLRVNLQGCMVTTIIEGNSDGADARHEQTVELIKSSKTLWDRGTAFPDPGSHVLDLPFQFKLPENLPPSFHICGCHHEAVIRYGIEVVGHRPGRLRKDRRIEKSLTVLPAASPAQVLAKRTLKQGWGGPWKTFFLDQKIRQGIWGDHSHVRIEVKMPKLESYPRATPLPVKFYIETRTKPMSRTDAPEDKSHRPLFPAPPTQSADVKLYFHRAASIRANRKYGTGNDSFQTRGGLGDPTSTKVKSTVDAAEWIPDPKKQDQGVWKRAVRFETKELLPYAPSFSTETIECKYFLRFTVSFPGIGNDLKLNVPIHLDPVHGRLSSTTYADVPPDDPYPFLDDCPPAYCT</sequence>
<dbReference type="PANTHER" id="PTHR11188">
    <property type="entry name" value="ARRESTIN DOMAIN CONTAINING PROTEIN"/>
    <property type="match status" value="1"/>
</dbReference>
<name>A0AAD6XTZ2_9AGAR</name>
<dbReference type="EMBL" id="JARJCN010000007">
    <property type="protein sequence ID" value="KAJ7099487.1"/>
    <property type="molecule type" value="Genomic_DNA"/>
</dbReference>
<evidence type="ECO:0000256" key="1">
    <source>
        <dbReference type="SAM" id="MobiDB-lite"/>
    </source>
</evidence>
<dbReference type="AlphaFoldDB" id="A0AAD6XTZ2"/>
<protein>
    <recommendedName>
        <fullName evidence="2">Arrestin-like N-terminal domain-containing protein</fullName>
    </recommendedName>
</protein>
<dbReference type="Pfam" id="PF00339">
    <property type="entry name" value="Arrestin_N"/>
    <property type="match status" value="1"/>
</dbReference>
<feature type="domain" description="Arrestin-like N-terminal" evidence="2">
    <location>
        <begin position="13"/>
        <end position="154"/>
    </location>
</feature>
<accession>A0AAD6XTZ2</accession>
<organism evidence="3 4">
    <name type="scientific">Mycena belliarum</name>
    <dbReference type="NCBI Taxonomy" id="1033014"/>
    <lineage>
        <taxon>Eukaryota</taxon>
        <taxon>Fungi</taxon>
        <taxon>Dikarya</taxon>
        <taxon>Basidiomycota</taxon>
        <taxon>Agaricomycotina</taxon>
        <taxon>Agaricomycetes</taxon>
        <taxon>Agaricomycetidae</taxon>
        <taxon>Agaricales</taxon>
        <taxon>Marasmiineae</taxon>
        <taxon>Mycenaceae</taxon>
        <taxon>Mycena</taxon>
    </lineage>
</organism>
<dbReference type="PANTHER" id="PTHR11188:SF17">
    <property type="entry name" value="FI21816P1"/>
    <property type="match status" value="1"/>
</dbReference>
<proteinExistence type="predicted"/>
<comment type="caution">
    <text evidence="3">The sequence shown here is derived from an EMBL/GenBank/DDBJ whole genome shotgun (WGS) entry which is preliminary data.</text>
</comment>
<dbReference type="Gene3D" id="2.60.40.640">
    <property type="match status" value="1"/>
</dbReference>
<gene>
    <name evidence="3" type="ORF">B0H15DRAFT_548865</name>
</gene>
<dbReference type="GO" id="GO:0015031">
    <property type="term" value="P:protein transport"/>
    <property type="evidence" value="ECO:0007669"/>
    <property type="project" value="TreeGrafter"/>
</dbReference>
<reference evidence="3" key="1">
    <citation type="submission" date="2023-03" db="EMBL/GenBank/DDBJ databases">
        <title>Massive genome expansion in bonnet fungi (Mycena s.s.) driven by repeated elements and novel gene families across ecological guilds.</title>
        <authorList>
            <consortium name="Lawrence Berkeley National Laboratory"/>
            <person name="Harder C.B."/>
            <person name="Miyauchi S."/>
            <person name="Viragh M."/>
            <person name="Kuo A."/>
            <person name="Thoen E."/>
            <person name="Andreopoulos B."/>
            <person name="Lu D."/>
            <person name="Skrede I."/>
            <person name="Drula E."/>
            <person name="Henrissat B."/>
            <person name="Morin E."/>
            <person name="Kohler A."/>
            <person name="Barry K."/>
            <person name="LaButti K."/>
            <person name="Morin E."/>
            <person name="Salamov A."/>
            <person name="Lipzen A."/>
            <person name="Mereny Z."/>
            <person name="Hegedus B."/>
            <person name="Baldrian P."/>
            <person name="Stursova M."/>
            <person name="Weitz H."/>
            <person name="Taylor A."/>
            <person name="Grigoriev I.V."/>
            <person name="Nagy L.G."/>
            <person name="Martin F."/>
            <person name="Kauserud H."/>
        </authorList>
    </citation>
    <scope>NUCLEOTIDE SEQUENCE</scope>
    <source>
        <strain evidence="3">CBHHK173m</strain>
    </source>
</reference>
<dbReference type="Proteomes" id="UP001222325">
    <property type="component" value="Unassembled WGS sequence"/>
</dbReference>
<dbReference type="SUPFAM" id="SSF81296">
    <property type="entry name" value="E set domains"/>
    <property type="match status" value="1"/>
</dbReference>
<evidence type="ECO:0000313" key="4">
    <source>
        <dbReference type="Proteomes" id="UP001222325"/>
    </source>
</evidence>
<evidence type="ECO:0000259" key="2">
    <source>
        <dbReference type="Pfam" id="PF00339"/>
    </source>
</evidence>
<dbReference type="InterPro" id="IPR014756">
    <property type="entry name" value="Ig_E-set"/>
</dbReference>
<evidence type="ECO:0000313" key="3">
    <source>
        <dbReference type="EMBL" id="KAJ7099487.1"/>
    </source>
</evidence>
<dbReference type="InterPro" id="IPR014752">
    <property type="entry name" value="Arrestin-like_C"/>
</dbReference>
<dbReference type="InterPro" id="IPR050357">
    <property type="entry name" value="Arrestin_domain-protein"/>
</dbReference>
<feature type="region of interest" description="Disordered" evidence="1">
    <location>
        <begin position="225"/>
        <end position="245"/>
    </location>
</feature>
<keyword evidence="4" id="KW-1185">Reference proteome</keyword>